<comment type="cofactor">
    <cofactor evidence="1">
        <name>heme b</name>
        <dbReference type="ChEBI" id="CHEBI:60344"/>
    </cofactor>
</comment>
<evidence type="ECO:0000256" key="3">
    <source>
        <dbReference type="ARBA" id="ARBA00022723"/>
    </source>
</evidence>
<gene>
    <name evidence="6" type="ORF">MKZ38_004279</name>
</gene>
<evidence type="ECO:0008006" key="8">
    <source>
        <dbReference type="Google" id="ProtNLM"/>
    </source>
</evidence>
<keyword evidence="5" id="KW-0456">Lyase</keyword>
<protein>
    <recommendedName>
        <fullName evidence="8">Phenylacetaldoxime dehydratase</fullName>
    </recommendedName>
</protein>
<keyword evidence="7" id="KW-1185">Reference proteome</keyword>
<dbReference type="GO" id="GO:0046872">
    <property type="term" value="F:metal ion binding"/>
    <property type="evidence" value="ECO:0007669"/>
    <property type="project" value="UniProtKB-KW"/>
</dbReference>
<evidence type="ECO:0000256" key="2">
    <source>
        <dbReference type="ARBA" id="ARBA00022617"/>
    </source>
</evidence>
<keyword evidence="4" id="KW-0408">Iron</keyword>
<dbReference type="Pfam" id="PF13816">
    <property type="entry name" value="Dehydratase_hem"/>
    <property type="match status" value="1"/>
</dbReference>
<evidence type="ECO:0000313" key="7">
    <source>
        <dbReference type="Proteomes" id="UP001201980"/>
    </source>
</evidence>
<evidence type="ECO:0000256" key="5">
    <source>
        <dbReference type="ARBA" id="ARBA00023239"/>
    </source>
</evidence>
<evidence type="ECO:0000256" key="4">
    <source>
        <dbReference type="ARBA" id="ARBA00023004"/>
    </source>
</evidence>
<keyword evidence="2" id="KW-0349">Heme</keyword>
<reference evidence="6" key="1">
    <citation type="submission" date="2022-07" db="EMBL/GenBank/DDBJ databases">
        <title>Draft genome sequence of Zalerion maritima ATCC 34329, a (micro)plastics degrading marine fungus.</title>
        <authorList>
            <person name="Paco A."/>
            <person name="Goncalves M.F.M."/>
            <person name="Rocha-Santos T.A.P."/>
            <person name="Alves A."/>
        </authorList>
    </citation>
    <scope>NUCLEOTIDE SEQUENCE</scope>
    <source>
        <strain evidence="6">ATCC 34329</strain>
    </source>
</reference>
<name>A0AAD5WRR8_9PEZI</name>
<proteinExistence type="predicted"/>
<comment type="caution">
    <text evidence="6">The sequence shown here is derived from an EMBL/GenBank/DDBJ whole genome shotgun (WGS) entry which is preliminary data.</text>
</comment>
<accession>A0AAD5WRR8</accession>
<organism evidence="6 7">
    <name type="scientific">Zalerion maritima</name>
    <dbReference type="NCBI Taxonomy" id="339359"/>
    <lineage>
        <taxon>Eukaryota</taxon>
        <taxon>Fungi</taxon>
        <taxon>Dikarya</taxon>
        <taxon>Ascomycota</taxon>
        <taxon>Pezizomycotina</taxon>
        <taxon>Sordariomycetes</taxon>
        <taxon>Lulworthiomycetidae</taxon>
        <taxon>Lulworthiales</taxon>
        <taxon>Lulworthiaceae</taxon>
        <taxon>Zalerion</taxon>
    </lineage>
</organism>
<dbReference type="GO" id="GO:0016829">
    <property type="term" value="F:lyase activity"/>
    <property type="evidence" value="ECO:0007669"/>
    <property type="project" value="UniProtKB-KW"/>
</dbReference>
<dbReference type="AlphaFoldDB" id="A0AAD5WRR8"/>
<evidence type="ECO:0000313" key="6">
    <source>
        <dbReference type="EMBL" id="KAJ2897950.1"/>
    </source>
</evidence>
<dbReference type="InterPro" id="IPR025702">
    <property type="entry name" value="OXD"/>
</dbReference>
<keyword evidence="3" id="KW-0479">Metal-binding</keyword>
<sequence>MSNTTESAVPSHLQVPRICPIRTPEGFTPPTKAYCARFSENTKDVVFSILGAQCSTHQQVVAAITKLKAFVVDTPATTDAAPSFWEVSSFKDNKDFLNVTVLAYFPNNESYESWMTTSGFRTWWEALSPLAEPHGWFLEVFSPSADRFETIFSDDKVVEGTGHMRQGVSGPVKEHVYWGSMRDRLPVSQVDVLEGESKQYSATAAPGTNTGRVRVPGLKNLTVIRSGQDWSNTLPEERKLYLESMHPVLVKGMDFLHNQGKEVGCYSCRLMDVVDAETLEADKDRTFGLGFFHDLGSLEGWAESHPTHLAIFGGFLKYAQSLDNNVSLRLFHEVLVLKPEQQLFEYVGCHKGTGMMAALGQQ</sequence>
<dbReference type="Proteomes" id="UP001201980">
    <property type="component" value="Unassembled WGS sequence"/>
</dbReference>
<evidence type="ECO:0000256" key="1">
    <source>
        <dbReference type="ARBA" id="ARBA00001970"/>
    </source>
</evidence>
<dbReference type="EMBL" id="JAKWBI020000250">
    <property type="protein sequence ID" value="KAJ2897950.1"/>
    <property type="molecule type" value="Genomic_DNA"/>
</dbReference>